<gene>
    <name evidence="1" type="ORF">L6452_14076</name>
</gene>
<dbReference type="Proteomes" id="UP001055879">
    <property type="component" value="Linkage Group LG04"/>
</dbReference>
<dbReference type="EMBL" id="CM042050">
    <property type="protein sequence ID" value="KAI3734604.1"/>
    <property type="molecule type" value="Genomic_DNA"/>
</dbReference>
<sequence length="230" mass="25732">MYRRLFKWRDCAPRDSAMVTIAGNYRRQGSEVLVAQAARKFSGPLVVSMGAFLGCLLCKQVFTEMGKPDGHPRKDVTIIPSWGKFSGLSSKPPNRNHELLSDLSSAMGKLEVHDGPDSAKQHKFNKIETDPTNGFRNNYHISFEPSSRRKSSNPDELDWNLSLPDTNRESYHGFAPESEVDSAELILMSCLNCYLHVMVSGAHPNCPKCGKGDCLLDMFRVSPVKKERNV</sequence>
<organism evidence="1 2">
    <name type="scientific">Arctium lappa</name>
    <name type="common">Greater burdock</name>
    <name type="synonym">Lappa major</name>
    <dbReference type="NCBI Taxonomy" id="4217"/>
    <lineage>
        <taxon>Eukaryota</taxon>
        <taxon>Viridiplantae</taxon>
        <taxon>Streptophyta</taxon>
        <taxon>Embryophyta</taxon>
        <taxon>Tracheophyta</taxon>
        <taxon>Spermatophyta</taxon>
        <taxon>Magnoliopsida</taxon>
        <taxon>eudicotyledons</taxon>
        <taxon>Gunneridae</taxon>
        <taxon>Pentapetalae</taxon>
        <taxon>asterids</taxon>
        <taxon>campanulids</taxon>
        <taxon>Asterales</taxon>
        <taxon>Asteraceae</taxon>
        <taxon>Carduoideae</taxon>
        <taxon>Cardueae</taxon>
        <taxon>Arctiinae</taxon>
        <taxon>Arctium</taxon>
    </lineage>
</organism>
<evidence type="ECO:0000313" key="2">
    <source>
        <dbReference type="Proteomes" id="UP001055879"/>
    </source>
</evidence>
<accession>A0ACB9CJZ4</accession>
<protein>
    <submittedName>
        <fullName evidence="1">Uncharacterized protein</fullName>
    </submittedName>
</protein>
<reference evidence="1 2" key="2">
    <citation type="journal article" date="2022" name="Mol. Ecol. Resour.">
        <title>The genomes of chicory, endive, great burdock and yacon provide insights into Asteraceae paleo-polyploidization history and plant inulin production.</title>
        <authorList>
            <person name="Fan W."/>
            <person name="Wang S."/>
            <person name="Wang H."/>
            <person name="Wang A."/>
            <person name="Jiang F."/>
            <person name="Liu H."/>
            <person name="Zhao H."/>
            <person name="Xu D."/>
            <person name="Zhang Y."/>
        </authorList>
    </citation>
    <scope>NUCLEOTIDE SEQUENCE [LARGE SCALE GENOMIC DNA]</scope>
    <source>
        <strain evidence="2">cv. Niubang</strain>
    </source>
</reference>
<name>A0ACB9CJZ4_ARCLA</name>
<comment type="caution">
    <text evidence="1">The sequence shown here is derived from an EMBL/GenBank/DDBJ whole genome shotgun (WGS) entry which is preliminary data.</text>
</comment>
<proteinExistence type="predicted"/>
<reference evidence="2" key="1">
    <citation type="journal article" date="2022" name="Mol. Ecol. Resour.">
        <title>The genomes of chicory, endive, great burdock and yacon provide insights into Asteraceae palaeo-polyploidization history and plant inulin production.</title>
        <authorList>
            <person name="Fan W."/>
            <person name="Wang S."/>
            <person name="Wang H."/>
            <person name="Wang A."/>
            <person name="Jiang F."/>
            <person name="Liu H."/>
            <person name="Zhao H."/>
            <person name="Xu D."/>
            <person name="Zhang Y."/>
        </authorList>
    </citation>
    <scope>NUCLEOTIDE SEQUENCE [LARGE SCALE GENOMIC DNA]</scope>
    <source>
        <strain evidence="2">cv. Niubang</strain>
    </source>
</reference>
<evidence type="ECO:0000313" key="1">
    <source>
        <dbReference type="EMBL" id="KAI3734604.1"/>
    </source>
</evidence>
<keyword evidence="2" id="KW-1185">Reference proteome</keyword>